<dbReference type="GO" id="GO:0000976">
    <property type="term" value="F:transcription cis-regulatory region binding"/>
    <property type="evidence" value="ECO:0007669"/>
    <property type="project" value="TreeGrafter"/>
</dbReference>
<evidence type="ECO:0000256" key="1">
    <source>
        <dbReference type="ARBA" id="ARBA00004123"/>
    </source>
</evidence>
<feature type="domain" description="Transcription factor CBF/NF-Y/archaeal histone" evidence="3">
    <location>
        <begin position="21"/>
        <end position="84"/>
    </location>
</feature>
<dbReference type="EMBL" id="JAXQNO010000003">
    <property type="protein sequence ID" value="KAK4800464.1"/>
    <property type="molecule type" value="Genomic_DNA"/>
</dbReference>
<gene>
    <name evidence="4" type="ORF">SAY86_020951</name>
</gene>
<keyword evidence="2" id="KW-0539">Nucleus</keyword>
<dbReference type="PANTHER" id="PTHR10252">
    <property type="entry name" value="HISTONE-LIKE TRANSCRIPTION FACTOR CCAAT-RELATED"/>
    <property type="match status" value="1"/>
</dbReference>
<dbReference type="InterPro" id="IPR009072">
    <property type="entry name" value="Histone-fold"/>
</dbReference>
<evidence type="ECO:0000256" key="2">
    <source>
        <dbReference type="ARBA" id="ARBA00023242"/>
    </source>
</evidence>
<dbReference type="GO" id="GO:0046982">
    <property type="term" value="F:protein heterodimerization activity"/>
    <property type="evidence" value="ECO:0007669"/>
    <property type="project" value="InterPro"/>
</dbReference>
<dbReference type="InterPro" id="IPR050568">
    <property type="entry name" value="Transcr_DNA_Rep_Reg"/>
</dbReference>
<comment type="caution">
    <text evidence="4">The sequence shown here is derived from an EMBL/GenBank/DDBJ whole genome shotgun (WGS) entry which is preliminary data.</text>
</comment>
<name>A0AAN7RCQ4_TRANT</name>
<protein>
    <recommendedName>
        <fullName evidence="3">Transcription factor CBF/NF-Y/archaeal histone domain-containing protein</fullName>
    </recommendedName>
</protein>
<dbReference type="InterPro" id="IPR003958">
    <property type="entry name" value="CBFA_NFYB_domain"/>
</dbReference>
<dbReference type="Pfam" id="PF00808">
    <property type="entry name" value="CBFD_NFYB_HMF"/>
    <property type="match status" value="1"/>
</dbReference>
<sequence length="115" mass="13505">MQKREEEEEDDGEEESKLNVIPMSRVHRIVKSESPELRINQEAYFLINKATEKFIEQFCEDAFTSAAAQDPKRFLKYSHLSSVVNKERRYDFLSDFVPEKIKAKDALKEITSEET</sequence>
<reference evidence="4 5" key="1">
    <citation type="journal article" date="2023" name="Hortic Res">
        <title>Pangenome of water caltrop reveals structural variations and asymmetric subgenome divergence after allopolyploidization.</title>
        <authorList>
            <person name="Zhang X."/>
            <person name="Chen Y."/>
            <person name="Wang L."/>
            <person name="Yuan Y."/>
            <person name="Fang M."/>
            <person name="Shi L."/>
            <person name="Lu R."/>
            <person name="Comes H.P."/>
            <person name="Ma Y."/>
            <person name="Chen Y."/>
            <person name="Huang G."/>
            <person name="Zhou Y."/>
            <person name="Zheng Z."/>
            <person name="Qiu Y."/>
        </authorList>
    </citation>
    <scope>NUCLEOTIDE SEQUENCE [LARGE SCALE GENOMIC DNA]</scope>
    <source>
        <strain evidence="4">F231</strain>
    </source>
</reference>
<dbReference type="SUPFAM" id="SSF47113">
    <property type="entry name" value="Histone-fold"/>
    <property type="match status" value="1"/>
</dbReference>
<comment type="subcellular location">
    <subcellularLocation>
        <location evidence="1">Nucleus</location>
    </subcellularLocation>
</comment>
<evidence type="ECO:0000313" key="4">
    <source>
        <dbReference type="EMBL" id="KAK4800464.1"/>
    </source>
</evidence>
<evidence type="ECO:0000259" key="3">
    <source>
        <dbReference type="Pfam" id="PF00808"/>
    </source>
</evidence>
<evidence type="ECO:0000313" key="5">
    <source>
        <dbReference type="Proteomes" id="UP001346149"/>
    </source>
</evidence>
<dbReference type="PANTHER" id="PTHR10252:SF93">
    <property type="entry name" value="DNA POLYMERASE II SUBUNIT B3-1"/>
    <property type="match status" value="1"/>
</dbReference>
<dbReference type="GO" id="GO:0006355">
    <property type="term" value="P:regulation of DNA-templated transcription"/>
    <property type="evidence" value="ECO:0007669"/>
    <property type="project" value="TreeGrafter"/>
</dbReference>
<proteinExistence type="predicted"/>
<dbReference type="Proteomes" id="UP001346149">
    <property type="component" value="Unassembled WGS sequence"/>
</dbReference>
<dbReference type="GO" id="GO:0005634">
    <property type="term" value="C:nucleus"/>
    <property type="evidence" value="ECO:0007669"/>
    <property type="project" value="UniProtKB-SubCell"/>
</dbReference>
<accession>A0AAN7RCQ4</accession>
<dbReference type="AlphaFoldDB" id="A0AAN7RCQ4"/>
<keyword evidence="5" id="KW-1185">Reference proteome</keyword>
<organism evidence="4 5">
    <name type="scientific">Trapa natans</name>
    <name type="common">Water chestnut</name>
    <dbReference type="NCBI Taxonomy" id="22666"/>
    <lineage>
        <taxon>Eukaryota</taxon>
        <taxon>Viridiplantae</taxon>
        <taxon>Streptophyta</taxon>
        <taxon>Embryophyta</taxon>
        <taxon>Tracheophyta</taxon>
        <taxon>Spermatophyta</taxon>
        <taxon>Magnoliopsida</taxon>
        <taxon>eudicotyledons</taxon>
        <taxon>Gunneridae</taxon>
        <taxon>Pentapetalae</taxon>
        <taxon>rosids</taxon>
        <taxon>malvids</taxon>
        <taxon>Myrtales</taxon>
        <taxon>Lythraceae</taxon>
        <taxon>Trapa</taxon>
    </lineage>
</organism>
<dbReference type="Gene3D" id="1.10.20.10">
    <property type="entry name" value="Histone, subunit A"/>
    <property type="match status" value="1"/>
</dbReference>